<dbReference type="EMBL" id="UINC01027031">
    <property type="protein sequence ID" value="SVB05561.1"/>
    <property type="molecule type" value="Genomic_DNA"/>
</dbReference>
<accession>A0A382AW67</accession>
<sequence length="23" mass="2835">MSDQWYPSEVIRTRWFHPQAAQT</sequence>
<reference evidence="1" key="1">
    <citation type="submission" date="2018-05" db="EMBL/GenBank/DDBJ databases">
        <authorList>
            <person name="Lanie J.A."/>
            <person name="Ng W.-L."/>
            <person name="Kazmierczak K.M."/>
            <person name="Andrzejewski T.M."/>
            <person name="Davidsen T.M."/>
            <person name="Wayne K.J."/>
            <person name="Tettelin H."/>
            <person name="Glass J.I."/>
            <person name="Rusch D."/>
            <person name="Podicherti R."/>
            <person name="Tsui H.-C.T."/>
            <person name="Winkler M.E."/>
        </authorList>
    </citation>
    <scope>NUCLEOTIDE SEQUENCE</scope>
</reference>
<feature type="non-terminal residue" evidence="1">
    <location>
        <position position="23"/>
    </location>
</feature>
<dbReference type="AlphaFoldDB" id="A0A382AW67"/>
<gene>
    <name evidence="1" type="ORF">METZ01_LOCUS158415</name>
</gene>
<evidence type="ECO:0000313" key="1">
    <source>
        <dbReference type="EMBL" id="SVB05561.1"/>
    </source>
</evidence>
<proteinExistence type="predicted"/>
<protein>
    <submittedName>
        <fullName evidence="1">Uncharacterized protein</fullName>
    </submittedName>
</protein>
<name>A0A382AW67_9ZZZZ</name>
<organism evidence="1">
    <name type="scientific">marine metagenome</name>
    <dbReference type="NCBI Taxonomy" id="408172"/>
    <lineage>
        <taxon>unclassified sequences</taxon>
        <taxon>metagenomes</taxon>
        <taxon>ecological metagenomes</taxon>
    </lineage>
</organism>